<evidence type="ECO:0000313" key="1">
    <source>
        <dbReference type="EMBL" id="GAA4249817.1"/>
    </source>
</evidence>
<accession>A0ABP8D8E7</accession>
<reference evidence="2" key="1">
    <citation type="journal article" date="2019" name="Int. J. Syst. Evol. Microbiol.">
        <title>The Global Catalogue of Microorganisms (GCM) 10K type strain sequencing project: providing services to taxonomists for standard genome sequencing and annotation.</title>
        <authorList>
            <consortium name="The Broad Institute Genomics Platform"/>
            <consortium name="The Broad Institute Genome Sequencing Center for Infectious Disease"/>
            <person name="Wu L."/>
            <person name="Ma J."/>
        </authorList>
    </citation>
    <scope>NUCLEOTIDE SEQUENCE [LARGE SCALE GENOMIC DNA]</scope>
    <source>
        <strain evidence="2">JCM 17441</strain>
    </source>
</reference>
<dbReference type="Proteomes" id="UP001500620">
    <property type="component" value="Unassembled WGS sequence"/>
</dbReference>
<sequence>MAALLAAAALLAGLRVRSSGRARQGQLPGRRRRLPRAVNPRRSAIDHVLALIGGSPLSGALVLRGSVTMLAWAGDRARAPGDLDFVVRPGAVGVQDRFWPYPYVDDPHRLRTAPETVHRRSRDELWAPEDWEAEGFRPRLPPEGLSWMRGDDLDPDRPHMDLLGLIERRPVTPEGVRLEPAKALFTSSYYDYDSGGGARIVVPFAGGDGSVQVDFAYDETLPEPPVLTAIPRADGALHALWTAGPSLSLAWKLQWLATDHERLGAAGGKDLFDAVLLAELPGVRLTPRLRRLPGVAGLTPGDVRSWTVEPHPALDGGPGPWLARLAGALHRGLG</sequence>
<protein>
    <recommendedName>
        <fullName evidence="3">Nucleotidyl transferase AbiEii/AbiGii toxin family protein</fullName>
    </recommendedName>
</protein>
<comment type="caution">
    <text evidence="1">The sequence shown here is derived from an EMBL/GenBank/DDBJ whole genome shotgun (WGS) entry which is preliminary data.</text>
</comment>
<keyword evidence="2" id="KW-1185">Reference proteome</keyword>
<gene>
    <name evidence="1" type="ORF">GCM10022255_035500</name>
</gene>
<name>A0ABP8D8E7_9ACTN</name>
<dbReference type="EMBL" id="BAABAT010000008">
    <property type="protein sequence ID" value="GAA4249817.1"/>
    <property type="molecule type" value="Genomic_DNA"/>
</dbReference>
<evidence type="ECO:0000313" key="2">
    <source>
        <dbReference type="Proteomes" id="UP001500620"/>
    </source>
</evidence>
<organism evidence="1 2">
    <name type="scientific">Dactylosporangium darangshiense</name>
    <dbReference type="NCBI Taxonomy" id="579108"/>
    <lineage>
        <taxon>Bacteria</taxon>
        <taxon>Bacillati</taxon>
        <taxon>Actinomycetota</taxon>
        <taxon>Actinomycetes</taxon>
        <taxon>Micromonosporales</taxon>
        <taxon>Micromonosporaceae</taxon>
        <taxon>Dactylosporangium</taxon>
    </lineage>
</organism>
<proteinExistence type="predicted"/>
<evidence type="ECO:0008006" key="3">
    <source>
        <dbReference type="Google" id="ProtNLM"/>
    </source>
</evidence>